<dbReference type="InterPro" id="IPR007349">
    <property type="entry name" value="DUF418"/>
</dbReference>
<feature type="transmembrane region" description="Helical" evidence="1">
    <location>
        <begin position="145"/>
        <end position="164"/>
    </location>
</feature>
<protein>
    <submittedName>
        <fullName evidence="3">DUF418 domain-containing protein</fullName>
    </submittedName>
</protein>
<feature type="transmembrane region" description="Helical" evidence="1">
    <location>
        <begin position="197"/>
        <end position="220"/>
    </location>
</feature>
<feature type="transmembrane region" description="Helical" evidence="1">
    <location>
        <begin position="278"/>
        <end position="296"/>
    </location>
</feature>
<feature type="domain" description="DUF418" evidence="2">
    <location>
        <begin position="219"/>
        <end position="384"/>
    </location>
</feature>
<evidence type="ECO:0000313" key="4">
    <source>
        <dbReference type="Proteomes" id="UP001499967"/>
    </source>
</evidence>
<feature type="transmembrane region" description="Helical" evidence="1">
    <location>
        <begin position="234"/>
        <end position="258"/>
    </location>
</feature>
<comment type="caution">
    <text evidence="3">The sequence shown here is derived from an EMBL/GenBank/DDBJ whole genome shotgun (WGS) entry which is preliminary data.</text>
</comment>
<proteinExistence type="predicted"/>
<dbReference type="Proteomes" id="UP001499967">
    <property type="component" value="Unassembled WGS sequence"/>
</dbReference>
<dbReference type="PANTHER" id="PTHR30590:SF2">
    <property type="entry name" value="INNER MEMBRANE PROTEIN"/>
    <property type="match status" value="1"/>
</dbReference>
<name>A0ABN1Q3X4_9PSEU</name>
<feature type="transmembrane region" description="Helical" evidence="1">
    <location>
        <begin position="105"/>
        <end position="138"/>
    </location>
</feature>
<dbReference type="PANTHER" id="PTHR30590">
    <property type="entry name" value="INNER MEMBRANE PROTEIN"/>
    <property type="match status" value="1"/>
</dbReference>
<keyword evidence="1" id="KW-0812">Transmembrane</keyword>
<feature type="transmembrane region" description="Helical" evidence="1">
    <location>
        <begin position="17"/>
        <end position="36"/>
    </location>
</feature>
<evidence type="ECO:0000256" key="1">
    <source>
        <dbReference type="SAM" id="Phobius"/>
    </source>
</evidence>
<accession>A0ABN1Q3X4</accession>
<dbReference type="Pfam" id="PF04235">
    <property type="entry name" value="DUF418"/>
    <property type="match status" value="1"/>
</dbReference>
<gene>
    <name evidence="3" type="ORF">GCM10009559_30380</name>
</gene>
<dbReference type="InterPro" id="IPR052529">
    <property type="entry name" value="Bact_Transport_Assoc"/>
</dbReference>
<dbReference type="EMBL" id="BAAAHP010000085">
    <property type="protein sequence ID" value="GAA0937376.1"/>
    <property type="molecule type" value="Genomic_DNA"/>
</dbReference>
<evidence type="ECO:0000259" key="2">
    <source>
        <dbReference type="Pfam" id="PF04235"/>
    </source>
</evidence>
<feature type="transmembrane region" description="Helical" evidence="1">
    <location>
        <begin position="348"/>
        <end position="370"/>
    </location>
</feature>
<organism evidence="3 4">
    <name type="scientific">Pseudonocardia zijingensis</name>
    <dbReference type="NCBI Taxonomy" id="153376"/>
    <lineage>
        <taxon>Bacteria</taxon>
        <taxon>Bacillati</taxon>
        <taxon>Actinomycetota</taxon>
        <taxon>Actinomycetes</taxon>
        <taxon>Pseudonocardiales</taxon>
        <taxon>Pseudonocardiaceae</taxon>
        <taxon>Pseudonocardia</taxon>
    </lineage>
</organism>
<keyword evidence="1" id="KW-1133">Transmembrane helix</keyword>
<keyword evidence="4" id="KW-1185">Reference proteome</keyword>
<keyword evidence="1" id="KW-0472">Membrane</keyword>
<evidence type="ECO:0000313" key="3">
    <source>
        <dbReference type="EMBL" id="GAA0937376.1"/>
    </source>
</evidence>
<reference evidence="3 4" key="1">
    <citation type="journal article" date="2019" name="Int. J. Syst. Evol. Microbiol.">
        <title>The Global Catalogue of Microorganisms (GCM) 10K type strain sequencing project: providing services to taxonomists for standard genome sequencing and annotation.</title>
        <authorList>
            <consortium name="The Broad Institute Genomics Platform"/>
            <consortium name="The Broad Institute Genome Sequencing Center for Infectious Disease"/>
            <person name="Wu L."/>
            <person name="Ma J."/>
        </authorList>
    </citation>
    <scope>NUCLEOTIDE SEQUENCE [LARGE SCALE GENOMIC DNA]</scope>
    <source>
        <strain evidence="3 4">JCM 11117</strain>
    </source>
</reference>
<feature type="transmembrane region" description="Helical" evidence="1">
    <location>
        <begin position="317"/>
        <end position="336"/>
    </location>
</feature>
<sequence length="402" mass="41914">MDPGATPTAARALAPDLARGFMLLLIALANVHLWTYDHALGPRGYPSDLTVADQAVTLGQMLLVDGRAYPLFGFLFGYGIVQLADRRRTVGMPAEAVTGLVRRRGWWMVLIGAVHGLLLWSGDIVGAYGVIAVALAGVLVRGSDATLIGTAVVGLFLASLFYSGSGLTPPGPPDQSLLPSMAETQPLQAAGVRAAEWFTVGFVLQALSVFAAVAIGAWAARRRLLDEPERHRRLLVPVAAGGLVVAVAGGLPFALMAAQLWTSPSTGALVLAGFLHGLSGYAGGLGYAALFGLLAARLGRRTGPVTSALQACGQRSLSCYLAQSVAFAALLPAWTVGVGAGAHVWQTALYGFGTWLVILLVAAASARAGFRGPAELLLRRLTYGPRRPSPPVPTPEVRDSPR</sequence>